<name>A0A562LVE5_9GAMM</name>
<evidence type="ECO:0000256" key="1">
    <source>
        <dbReference type="SAM" id="Coils"/>
    </source>
</evidence>
<keyword evidence="3" id="KW-1185">Reference proteome</keyword>
<dbReference type="PANTHER" id="PTHR32182">
    <property type="entry name" value="DNA REPLICATION AND REPAIR PROTEIN RECF"/>
    <property type="match status" value="1"/>
</dbReference>
<keyword evidence="1" id="KW-0175">Coiled coil</keyword>
<gene>
    <name evidence="2" type="ORF">IP93_01459</name>
</gene>
<reference evidence="2 3" key="1">
    <citation type="journal article" date="2015" name="Stand. Genomic Sci.">
        <title>Genomic Encyclopedia of Bacterial and Archaeal Type Strains, Phase III: the genomes of soil and plant-associated and newly described type strains.</title>
        <authorList>
            <person name="Whitman W.B."/>
            <person name="Woyke T."/>
            <person name="Klenk H.P."/>
            <person name="Zhou Y."/>
            <person name="Lilburn T.G."/>
            <person name="Beck B.J."/>
            <person name="De Vos P."/>
            <person name="Vandamme P."/>
            <person name="Eisen J.A."/>
            <person name="Garrity G."/>
            <person name="Hugenholtz P."/>
            <person name="Kyrpides N.C."/>
        </authorList>
    </citation>
    <scope>NUCLEOTIDE SEQUENCE [LARGE SCALE GENOMIC DNA]</scope>
    <source>
        <strain evidence="2 3">CGMCC 1.10136</strain>
    </source>
</reference>
<proteinExistence type="predicted"/>
<dbReference type="Proteomes" id="UP000316471">
    <property type="component" value="Unassembled WGS sequence"/>
</dbReference>
<comment type="caution">
    <text evidence="2">The sequence shown here is derived from an EMBL/GenBank/DDBJ whole genome shotgun (WGS) entry which is preliminary data.</text>
</comment>
<dbReference type="GO" id="GO:0000731">
    <property type="term" value="P:DNA synthesis involved in DNA repair"/>
    <property type="evidence" value="ECO:0007669"/>
    <property type="project" value="TreeGrafter"/>
</dbReference>
<dbReference type="PANTHER" id="PTHR32182:SF0">
    <property type="entry name" value="DNA REPLICATION AND REPAIR PROTEIN RECF"/>
    <property type="match status" value="1"/>
</dbReference>
<accession>A0A562LVE5</accession>
<dbReference type="RefSeq" id="WP_144813841.1">
    <property type="nucleotide sequence ID" value="NZ_VLKP01000005.1"/>
</dbReference>
<dbReference type="InterPro" id="IPR027417">
    <property type="entry name" value="P-loop_NTPase"/>
</dbReference>
<dbReference type="Pfam" id="PF13555">
    <property type="entry name" value="AAA_29"/>
    <property type="match status" value="1"/>
</dbReference>
<dbReference type="Gene3D" id="3.40.50.300">
    <property type="entry name" value="P-loop containing nucleotide triphosphate hydrolases"/>
    <property type="match status" value="1"/>
</dbReference>
<evidence type="ECO:0000313" key="3">
    <source>
        <dbReference type="Proteomes" id="UP000316471"/>
    </source>
</evidence>
<dbReference type="EMBL" id="VLKP01000005">
    <property type="protein sequence ID" value="TWI11562.1"/>
    <property type="molecule type" value="Genomic_DNA"/>
</dbReference>
<organism evidence="2 3">
    <name type="scientific">Aerolutibacter ruishenii</name>
    <dbReference type="NCBI Taxonomy" id="686800"/>
    <lineage>
        <taxon>Bacteria</taxon>
        <taxon>Pseudomonadati</taxon>
        <taxon>Pseudomonadota</taxon>
        <taxon>Gammaproteobacteria</taxon>
        <taxon>Lysobacterales</taxon>
        <taxon>Lysobacteraceae</taxon>
        <taxon>Aerolutibacter</taxon>
    </lineage>
</organism>
<dbReference type="AlphaFoldDB" id="A0A562LVE5"/>
<dbReference type="Pfam" id="PF13558">
    <property type="entry name" value="SbcC_Walker_B"/>
    <property type="match status" value="1"/>
</dbReference>
<dbReference type="SUPFAM" id="SSF52540">
    <property type="entry name" value="P-loop containing nucleoside triphosphate hydrolases"/>
    <property type="match status" value="1"/>
</dbReference>
<feature type="coiled-coil region" evidence="1">
    <location>
        <begin position="289"/>
        <end position="337"/>
    </location>
</feature>
<dbReference type="OrthoDB" id="174137at2"/>
<dbReference type="GO" id="GO:0006302">
    <property type="term" value="P:double-strand break repair"/>
    <property type="evidence" value="ECO:0007669"/>
    <property type="project" value="TreeGrafter"/>
</dbReference>
<evidence type="ECO:0000313" key="2">
    <source>
        <dbReference type="EMBL" id="TWI11562.1"/>
    </source>
</evidence>
<sequence length="1142" mass="126512">MFLLERVHLVQFFLFQAQTLELDRTTAVIAPNGAGKSALLDALQIVLLGGDRNQIRFNAQAGGSHRARTIRDYCLGVYRTGDDGRARRTATTYISLVFRDEATGEPLTAGIALGASADEPDHRIHGLYLLPHVDLALDDHLERIDGHELPLEWARFRELISRRCKDRGTAAELHASSDRFVKDLLHRLRPSPNAHLDAGAWRKAFRNALNLQRVDDIDLFVRTLVAEERPTDIARFRALLDGFRQIKERIEQVARRIDEAEVVDAQYRKVAALATRSASYRALAAEYRRDAHGEAVDAAEQAVQDANDRAAQAQRALEGARSGLRVAESELEEAQSRLHGTQGYNEQSSFDGLAARDREELTRLKKSLLRDTMLVRDLLQTAGRLQLPTLDGNLLQRAIAPWQSLYESLAALPGDAAIAADPEALHGRLHEALRLAEPVVRAVAAHDREQHNAIDAAHDRVKSLRANLERLGAGKAELRSDVLRLLTYLQEEGIPARPVCDLVRVTDREWQPAIEAYLRTHAEALLVPPEHEEHAVRLVRGLQGNRAVYGAKLALASHARRHAANTPADELVASLIGGDDPDAIAYLRRQLGDVRRVDTDAEVVQSRHGLSRDGLLAKGGGVERLRLPAAGELRIGAANDRERQRLLRGDLESAIIEHERLQREARPAAECAAALARLGGADEMAGSVHARLLQHREAFDRLDRLRDSQAAFANPDLLRLAEHVETGRTRVGALRQQVEDQLREATRTEEATKLAVSALDALNAQTDAIARAAIAAFADPDVDPNLVERHRDELDEKQPDLGERLALCAKRAQGADHELANLLPEAWRGLSQYGHDHGLTIDLEPQDWRAAGTLLRKDIAHLRDTELVEHQAAAEEAYSTAVSTFRANVASALFDNFTRLRHQVDTLNRTLSRSPAFSNNERYRFRFEVVPELRELHAFIKRAAEVGESDNLFGTAGKVPAAFRELIEDQTGPARPSPLDDYRRFFHFEVDIRQEDRVIGTLSERMRSGSGGEHRAPLYVIAGAALAAAYGKAEGQQGGIGVIMLDEFGDKIDAQNARATTHYLRSLGLQLVLAAPDTAQGTLTGVLDSYVELFRDGAMLQVEQVLVRDAGRELLESDQFALHPELLERETERVRAELASGT</sequence>
<protein>
    <submittedName>
        <fullName evidence="2">Uncharacterized protein YPO0396</fullName>
    </submittedName>
</protein>